<reference evidence="1" key="1">
    <citation type="submission" date="2023-05" db="EMBL/GenBank/DDBJ databases">
        <authorList>
            <consortium name="ELIXIR-Norway"/>
        </authorList>
    </citation>
    <scope>NUCLEOTIDE SEQUENCE</scope>
</reference>
<gene>
    <name evidence="1" type="ORF">MRATA1EN22A_LOCUS4052</name>
</gene>
<accession>A0AC59YB72</accession>
<reference evidence="1" key="2">
    <citation type="submission" date="2025-03" db="EMBL/GenBank/DDBJ databases">
        <authorList>
            <consortium name="ELIXIR-Norway"/>
            <consortium name="Elixir Norway"/>
        </authorList>
    </citation>
    <scope>NUCLEOTIDE SEQUENCE</scope>
</reference>
<sequence length="103" mass="11546">MTGLCHLLAKGYSINSITKDIFNSFSSLIFLLLSPDLVSSVASVPRFLLCFFVCLFVIRQSVLHSSNGQDSFQRTRLVPISLCLKPFSDFPLVQDEFKLLSII</sequence>
<name>A0AC59YB72_RANTA</name>
<protein>
    <submittedName>
        <fullName evidence="1">Uncharacterized protein</fullName>
    </submittedName>
</protein>
<proteinExistence type="predicted"/>
<evidence type="ECO:0000313" key="1">
    <source>
        <dbReference type="EMBL" id="CAM9546965.1"/>
    </source>
</evidence>
<dbReference type="EMBL" id="OX596096">
    <property type="protein sequence ID" value="CAM9546965.1"/>
    <property type="molecule type" value="Genomic_DNA"/>
</dbReference>
<organism evidence="1 2">
    <name type="scientific">Rangifer tarandus platyrhynchus</name>
    <name type="common">Svalbard reindeer</name>
    <dbReference type="NCBI Taxonomy" id="3082113"/>
    <lineage>
        <taxon>Eukaryota</taxon>
        <taxon>Metazoa</taxon>
        <taxon>Chordata</taxon>
        <taxon>Craniata</taxon>
        <taxon>Vertebrata</taxon>
        <taxon>Euteleostomi</taxon>
        <taxon>Mammalia</taxon>
        <taxon>Eutheria</taxon>
        <taxon>Laurasiatheria</taxon>
        <taxon>Artiodactyla</taxon>
        <taxon>Ruminantia</taxon>
        <taxon>Pecora</taxon>
        <taxon>Cervidae</taxon>
        <taxon>Odocoileinae</taxon>
        <taxon>Rangifer</taxon>
    </lineage>
</organism>
<evidence type="ECO:0000313" key="2">
    <source>
        <dbReference type="Proteomes" id="UP001162501"/>
    </source>
</evidence>
<dbReference type="Proteomes" id="UP001162501">
    <property type="component" value="Chromosome 12"/>
</dbReference>